<dbReference type="OrthoDB" id="9811314at2"/>
<dbReference type="SUPFAM" id="SSF63411">
    <property type="entry name" value="LuxS/MPP-like metallohydrolase"/>
    <property type="match status" value="4"/>
</dbReference>
<evidence type="ECO:0000313" key="11">
    <source>
        <dbReference type="EMBL" id="SUB34132.1"/>
    </source>
</evidence>
<name>A0A379B6N3_9PAST</name>
<comment type="cofactor">
    <cofactor evidence="1">
        <name>Zn(2+)</name>
        <dbReference type="ChEBI" id="CHEBI:29105"/>
    </cofactor>
</comment>
<evidence type="ECO:0000259" key="9">
    <source>
        <dbReference type="Pfam" id="PF00675"/>
    </source>
</evidence>
<reference evidence="11 12" key="1">
    <citation type="submission" date="2018-06" db="EMBL/GenBank/DDBJ databases">
        <authorList>
            <consortium name="Pathogen Informatics"/>
            <person name="Doyle S."/>
        </authorList>
    </citation>
    <scope>NUCLEOTIDE SEQUENCE [LARGE SCALE GENOMIC DNA]</scope>
    <source>
        <strain evidence="11 12">NCTC10699</strain>
    </source>
</reference>
<keyword evidence="5" id="KW-0378">Hydrolase</keyword>
<proteinExistence type="inferred from homology"/>
<dbReference type="GO" id="GO:0006508">
    <property type="term" value="P:proteolysis"/>
    <property type="evidence" value="ECO:0007669"/>
    <property type="project" value="UniProtKB-KW"/>
</dbReference>
<dbReference type="InterPro" id="IPR001431">
    <property type="entry name" value="Pept_M16_Zn_BS"/>
</dbReference>
<dbReference type="Pfam" id="PF05193">
    <property type="entry name" value="Peptidase_M16_C"/>
    <property type="match status" value="2"/>
</dbReference>
<keyword evidence="6" id="KW-0862">Zinc</keyword>
<comment type="similarity">
    <text evidence="2 8">Belongs to the peptidase M16 family.</text>
</comment>
<dbReference type="AlphaFoldDB" id="A0A379B6N3"/>
<evidence type="ECO:0000256" key="4">
    <source>
        <dbReference type="ARBA" id="ARBA00022723"/>
    </source>
</evidence>
<dbReference type="Gene3D" id="3.30.830.10">
    <property type="entry name" value="Metalloenzyme, LuxS/M16 peptidase-like"/>
    <property type="match status" value="4"/>
</dbReference>
<evidence type="ECO:0000256" key="6">
    <source>
        <dbReference type="ARBA" id="ARBA00022833"/>
    </source>
</evidence>
<evidence type="ECO:0000256" key="5">
    <source>
        <dbReference type="ARBA" id="ARBA00022801"/>
    </source>
</evidence>
<keyword evidence="3" id="KW-0645">Protease</keyword>
<dbReference type="GO" id="GO:0046872">
    <property type="term" value="F:metal ion binding"/>
    <property type="evidence" value="ECO:0007669"/>
    <property type="project" value="UniProtKB-KW"/>
</dbReference>
<gene>
    <name evidence="11" type="primary">pqqL</name>
    <name evidence="11" type="ORF">NCTC10699_01783</name>
</gene>
<organism evidence="11 12">
    <name type="scientific">[Pasteurella] mairii</name>
    <dbReference type="NCBI Taxonomy" id="757"/>
    <lineage>
        <taxon>Bacteria</taxon>
        <taxon>Pseudomonadati</taxon>
        <taxon>Pseudomonadota</taxon>
        <taxon>Gammaproteobacteria</taxon>
        <taxon>Pasteurellales</taxon>
        <taxon>Pasteurellaceae</taxon>
    </lineage>
</organism>
<dbReference type="PANTHER" id="PTHR43690:SF17">
    <property type="entry name" value="PROTEIN YHJJ"/>
    <property type="match status" value="1"/>
</dbReference>
<keyword evidence="4" id="KW-0479">Metal-binding</keyword>
<evidence type="ECO:0000256" key="7">
    <source>
        <dbReference type="ARBA" id="ARBA00023049"/>
    </source>
</evidence>
<feature type="domain" description="Peptidase M16 C-terminal" evidence="10">
    <location>
        <begin position="686"/>
        <end position="857"/>
    </location>
</feature>
<dbReference type="PROSITE" id="PS00143">
    <property type="entry name" value="INSULINASE"/>
    <property type="match status" value="1"/>
</dbReference>
<dbReference type="InterPro" id="IPR011249">
    <property type="entry name" value="Metalloenz_LuxS/M16"/>
</dbReference>
<feature type="domain" description="Peptidase M16 N-terminal" evidence="9">
    <location>
        <begin position="52"/>
        <end position="173"/>
    </location>
</feature>
<dbReference type="PROSITE" id="PS51257">
    <property type="entry name" value="PROKAR_LIPOPROTEIN"/>
    <property type="match status" value="1"/>
</dbReference>
<accession>A0A379B6N3</accession>
<evidence type="ECO:0000256" key="8">
    <source>
        <dbReference type="RuleBase" id="RU004447"/>
    </source>
</evidence>
<keyword evidence="7" id="KW-0482">Metalloprotease</keyword>
<evidence type="ECO:0000256" key="3">
    <source>
        <dbReference type="ARBA" id="ARBA00022670"/>
    </source>
</evidence>
<dbReference type="GO" id="GO:0004222">
    <property type="term" value="F:metalloendopeptidase activity"/>
    <property type="evidence" value="ECO:0007669"/>
    <property type="project" value="InterPro"/>
</dbReference>
<sequence length="927" mass="108380">MRFHFLFSFLFCLGLVACISSPNDYHAEKAEKLPFSQKIQYGELENGLRYYILPHQYPKERIYIRLVVNAGSLHEDEDQRGVAHIIEHLAFNGSRKYPKNQIISALEQLGMKFARDINAFTDFENTVYTLNLANNDPKNLELAFDVLDQWINHLTLLPEDLDAERGVVLEEWRARLSPILRLGDKKSAIEMAGSRYVQRDPIGLVEVINNVSAKRVADFYHKWYRPDNMAIIVVGDIDTQTARSLIQKKLSTSHPSRGTTLPHIDFSIPLTPDWRFASINEKHINTPTIELSFAEEFHNQDNLLQYRQQFSRQVVIRLLNLRLQQWEKQQSTVETASFSHHYLGKETSQFIFSIPLREEKYQSVLLALFDFLAELQQQGFSQQEFEQEIAYLAELNENQRTIKSGSLILIQEMMASVANKQVILSEEQKYRLNKKMLAEINLAEINRAFQQIIQLNAKLLLITQPYPAKKLTFDRNQVKQWWQQAMISTQQKWKSTKTTSDIPDLQLVKGHVQKEKNWQQGNIQEYRLQNGSKLVYYYSDKMPNQVYFKALTQGGLRSVPKEQFYLLKSAANLVDDSGIGTLAKPQLEQLVSYKQLMISTFLDDYYQGFTGIAKSQDMELLLKLFRLKLQHSEIDHTVFQQYQHELKQSNQQNDIEINFMQQLDQQRYPDLPTIYHHSKERLYSTTLTEFLQLYQDYILDKTDFTYFIVGDIQELQLLNFAERYLANVPIKTQQRQPYFFQAKIPSHPLIIQGFDEPRAEVELFFNVESPWRAENEYLLDLLSDILQEQLRLTLRENDSGIYSVNTWFSQEMTSSQIEGKIEFSCDPQRVDELIQAAYRVVNELEKQGVDPAILKKKVAEKHIQIRQQFDSLLIILGLLEKSYRLTDSPKLVYLYQHLDKIATKDNLDSMIKKVLQKQGRFQAILKP</sequence>
<dbReference type="Proteomes" id="UP000254280">
    <property type="component" value="Unassembled WGS sequence"/>
</dbReference>
<keyword evidence="12" id="KW-1185">Reference proteome</keyword>
<evidence type="ECO:0000259" key="10">
    <source>
        <dbReference type="Pfam" id="PF05193"/>
    </source>
</evidence>
<protein>
    <submittedName>
        <fullName evidence="11">PqqL</fullName>
    </submittedName>
</protein>
<evidence type="ECO:0000256" key="1">
    <source>
        <dbReference type="ARBA" id="ARBA00001947"/>
    </source>
</evidence>
<dbReference type="InterPro" id="IPR050626">
    <property type="entry name" value="Peptidase_M16"/>
</dbReference>
<dbReference type="PANTHER" id="PTHR43690">
    <property type="entry name" value="NARDILYSIN"/>
    <property type="match status" value="1"/>
</dbReference>
<feature type="domain" description="Peptidase M16 C-terminal" evidence="10">
    <location>
        <begin position="210"/>
        <end position="390"/>
    </location>
</feature>
<evidence type="ECO:0000256" key="2">
    <source>
        <dbReference type="ARBA" id="ARBA00007261"/>
    </source>
</evidence>
<dbReference type="EMBL" id="UGSS01000002">
    <property type="protein sequence ID" value="SUB34132.1"/>
    <property type="molecule type" value="Genomic_DNA"/>
</dbReference>
<dbReference type="Pfam" id="PF00675">
    <property type="entry name" value="Peptidase_M16"/>
    <property type="match status" value="1"/>
</dbReference>
<evidence type="ECO:0000313" key="12">
    <source>
        <dbReference type="Proteomes" id="UP000254280"/>
    </source>
</evidence>
<dbReference type="InterPro" id="IPR011765">
    <property type="entry name" value="Pept_M16_N"/>
</dbReference>
<dbReference type="InterPro" id="IPR007863">
    <property type="entry name" value="Peptidase_M16_C"/>
</dbReference>